<dbReference type="InterPro" id="IPR020061">
    <property type="entry name" value="Glu_tRNA_lig_a-bdl"/>
</dbReference>
<dbReference type="InterPro" id="IPR004514">
    <property type="entry name" value="Gln-tRNA-synth"/>
</dbReference>
<evidence type="ECO:0000256" key="3">
    <source>
        <dbReference type="ARBA" id="ARBA00011123"/>
    </source>
</evidence>
<dbReference type="Gene3D" id="3.40.50.620">
    <property type="entry name" value="HUPs"/>
    <property type="match status" value="1"/>
</dbReference>
<evidence type="ECO:0000256" key="12">
    <source>
        <dbReference type="ARBA" id="ARBA00047913"/>
    </source>
</evidence>
<protein>
    <recommendedName>
        <fullName evidence="14">Glutamine--tRNA ligase</fullName>
        <ecNumber evidence="14">6.1.1.18</ecNumber>
    </recommendedName>
    <alternativeName>
        <fullName evidence="14">Glutaminyl-tRNA synthetase</fullName>
        <shortName evidence="14">GlnRS</shortName>
    </alternativeName>
</protein>
<keyword evidence="4 14" id="KW-0963">Cytoplasm</keyword>
<feature type="compositionally biased region" description="Low complexity" evidence="16">
    <location>
        <begin position="580"/>
        <end position="590"/>
    </location>
</feature>
<feature type="binding site" evidence="14">
    <location>
        <begin position="286"/>
        <end position="287"/>
    </location>
    <ligand>
        <name>ATP</name>
        <dbReference type="ChEBI" id="CHEBI:30616"/>
    </ligand>
</feature>
<dbReference type="SMART" id="SM00845">
    <property type="entry name" value="GatB_Yqey"/>
    <property type="match status" value="1"/>
</dbReference>
<feature type="binding site" evidence="14">
    <location>
        <begin position="294"/>
        <end position="296"/>
    </location>
    <ligand>
        <name>ATP</name>
        <dbReference type="ChEBI" id="CHEBI:30616"/>
    </ligand>
</feature>
<dbReference type="InterPro" id="IPR020059">
    <property type="entry name" value="Glu/Gln-tRNA-synth_Ib_codon-bd"/>
</dbReference>
<comment type="catalytic activity">
    <reaction evidence="13 14">
        <text>tRNA(Gln) + L-glutamine + ATP = L-glutaminyl-tRNA(Gln) + AMP + diphosphate</text>
        <dbReference type="Rhea" id="RHEA:20121"/>
        <dbReference type="Rhea" id="RHEA-COMP:9662"/>
        <dbReference type="Rhea" id="RHEA-COMP:9681"/>
        <dbReference type="ChEBI" id="CHEBI:30616"/>
        <dbReference type="ChEBI" id="CHEBI:33019"/>
        <dbReference type="ChEBI" id="CHEBI:58359"/>
        <dbReference type="ChEBI" id="CHEBI:78442"/>
        <dbReference type="ChEBI" id="CHEBI:78521"/>
        <dbReference type="ChEBI" id="CHEBI:456215"/>
        <dbReference type="EC" id="6.1.1.18"/>
    </reaction>
</comment>
<dbReference type="Gene3D" id="1.10.1160.10">
    <property type="entry name" value="Glutamyl-trna Synthetase, Domain 2"/>
    <property type="match status" value="1"/>
</dbReference>
<comment type="subunit">
    <text evidence="3">Heterotrimer of A, B and C subunits.</text>
</comment>
<dbReference type="RefSeq" id="WP_170037465.1">
    <property type="nucleotide sequence ID" value="NZ_JABDTL010000002.1"/>
</dbReference>
<evidence type="ECO:0000256" key="11">
    <source>
        <dbReference type="ARBA" id="ARBA00047380"/>
    </source>
</evidence>
<dbReference type="FunFam" id="1.10.1160.10:FF:000001">
    <property type="entry name" value="Glutamine--tRNA ligase"/>
    <property type="match status" value="1"/>
</dbReference>
<comment type="caution">
    <text evidence="18">The sequence shown here is derived from an EMBL/GenBank/DDBJ whole genome shotgun (WGS) entry which is preliminary data.</text>
</comment>
<evidence type="ECO:0000256" key="4">
    <source>
        <dbReference type="ARBA" id="ARBA00022490"/>
    </source>
</evidence>
<comment type="subunit">
    <text evidence="14">Monomer.</text>
</comment>
<dbReference type="FunFam" id="1.10.10.410:FF:000001">
    <property type="entry name" value="Aspartyl/glutamyl-tRNA(Asn/Gln) amidotransferase subunit B"/>
    <property type="match status" value="1"/>
</dbReference>
<dbReference type="AlphaFoldDB" id="A0A841GLP0"/>
<evidence type="ECO:0000256" key="14">
    <source>
        <dbReference type="HAMAP-Rule" id="MF_00126"/>
    </source>
</evidence>
<evidence type="ECO:0000313" key="18">
    <source>
        <dbReference type="EMBL" id="MBB6069517.1"/>
    </source>
</evidence>
<dbReference type="Gene3D" id="2.40.240.10">
    <property type="entry name" value="Ribosomal Protein L25, Chain P"/>
    <property type="match status" value="2"/>
</dbReference>
<dbReference type="Pfam" id="PF20974">
    <property type="entry name" value="tRNA-synt_1c_C2"/>
    <property type="match status" value="1"/>
</dbReference>
<dbReference type="FunFam" id="3.90.800.10:FF:000001">
    <property type="entry name" value="Glutamine--tRNA ligase"/>
    <property type="match status" value="1"/>
</dbReference>
<evidence type="ECO:0000256" key="7">
    <source>
        <dbReference type="ARBA" id="ARBA00022840"/>
    </source>
</evidence>
<feature type="binding site" evidence="14">
    <location>
        <position position="248"/>
    </location>
    <ligand>
        <name>ATP</name>
        <dbReference type="ChEBI" id="CHEBI:30616"/>
    </ligand>
</feature>
<evidence type="ECO:0000256" key="2">
    <source>
        <dbReference type="ARBA" id="ARBA00005594"/>
    </source>
</evidence>
<keyword evidence="7 14" id="KW-0067">ATP-binding</keyword>
<dbReference type="GO" id="GO:0005524">
    <property type="term" value="F:ATP binding"/>
    <property type="evidence" value="ECO:0007669"/>
    <property type="project" value="UniProtKB-UniRule"/>
</dbReference>
<evidence type="ECO:0000256" key="5">
    <source>
        <dbReference type="ARBA" id="ARBA00022598"/>
    </source>
</evidence>
<dbReference type="EC" id="6.1.1.18" evidence="14"/>
<dbReference type="Gene3D" id="3.90.800.10">
    <property type="entry name" value="Glutamyl-tRNA Synthetase, Domain 3"/>
    <property type="match status" value="1"/>
</dbReference>
<dbReference type="GO" id="GO:0005829">
    <property type="term" value="C:cytosol"/>
    <property type="evidence" value="ECO:0007669"/>
    <property type="project" value="TreeGrafter"/>
</dbReference>
<dbReference type="InterPro" id="IPR020056">
    <property type="entry name" value="Rbsml_bL25/Gln-tRNA_synth_N"/>
</dbReference>
<dbReference type="Proteomes" id="UP000582837">
    <property type="component" value="Unassembled WGS sequence"/>
</dbReference>
<dbReference type="SUPFAM" id="SSF50715">
    <property type="entry name" value="Ribosomal protein L25-like"/>
    <property type="match status" value="1"/>
</dbReference>
<dbReference type="Pfam" id="PF02637">
    <property type="entry name" value="GatB_Yqey"/>
    <property type="match status" value="1"/>
</dbReference>
<name>A0A841GLP0_9BACT</name>
<gene>
    <name evidence="14" type="primary">glnS</name>
    <name evidence="18" type="ORF">HNQ61_001132</name>
</gene>
<dbReference type="InterPro" id="IPR003789">
    <property type="entry name" value="Asn/Gln_tRNA_amidoTrase-B-like"/>
</dbReference>
<feature type="domain" description="Asn/Gln amidotransferase" evidence="17">
    <location>
        <begin position="651"/>
        <end position="796"/>
    </location>
</feature>
<dbReference type="HAMAP" id="MF_00126">
    <property type="entry name" value="Gln_tRNA_synth"/>
    <property type="match status" value="1"/>
</dbReference>
<comment type="caution">
    <text evidence="14">Lacks conserved residue(s) required for the propagation of feature annotation.</text>
</comment>
<dbReference type="InterPro" id="IPR050132">
    <property type="entry name" value="Gln/Glu-tRNA_Ligase"/>
</dbReference>
<keyword evidence="19" id="KW-1185">Reference proteome</keyword>
<feature type="binding site" evidence="14">
    <location>
        <position position="229"/>
    </location>
    <ligand>
        <name>L-glutamine</name>
        <dbReference type="ChEBI" id="CHEBI:58359"/>
    </ligand>
</feature>
<comment type="similarity">
    <text evidence="1">Belongs to the GatB/GatE family. GatB subfamily.</text>
</comment>
<evidence type="ECO:0000313" key="19">
    <source>
        <dbReference type="Proteomes" id="UP000582837"/>
    </source>
</evidence>
<dbReference type="PROSITE" id="PS00178">
    <property type="entry name" value="AA_TRNA_LIGASE_I"/>
    <property type="match status" value="1"/>
</dbReference>
<feature type="region of interest" description="Disordered" evidence="16">
    <location>
        <begin position="1"/>
        <end position="21"/>
    </location>
</feature>
<evidence type="ECO:0000256" key="10">
    <source>
        <dbReference type="ARBA" id="ARBA00024799"/>
    </source>
</evidence>
<dbReference type="PANTHER" id="PTHR43097">
    <property type="entry name" value="GLUTAMINE-TRNA LIGASE"/>
    <property type="match status" value="1"/>
</dbReference>
<dbReference type="GO" id="GO:0016884">
    <property type="term" value="F:carbon-nitrogen ligase activity, with glutamine as amido-N-donor"/>
    <property type="evidence" value="ECO:0007669"/>
    <property type="project" value="InterPro"/>
</dbReference>
<comment type="catalytic activity">
    <reaction evidence="11">
        <text>L-aspartyl-tRNA(Asn) + L-glutamine + ATP + H2O = L-asparaginyl-tRNA(Asn) + L-glutamate + ADP + phosphate + 2 H(+)</text>
        <dbReference type="Rhea" id="RHEA:14513"/>
        <dbReference type="Rhea" id="RHEA-COMP:9674"/>
        <dbReference type="Rhea" id="RHEA-COMP:9677"/>
        <dbReference type="ChEBI" id="CHEBI:15377"/>
        <dbReference type="ChEBI" id="CHEBI:15378"/>
        <dbReference type="ChEBI" id="CHEBI:29985"/>
        <dbReference type="ChEBI" id="CHEBI:30616"/>
        <dbReference type="ChEBI" id="CHEBI:43474"/>
        <dbReference type="ChEBI" id="CHEBI:58359"/>
        <dbReference type="ChEBI" id="CHEBI:78515"/>
        <dbReference type="ChEBI" id="CHEBI:78516"/>
        <dbReference type="ChEBI" id="CHEBI:456216"/>
    </reaction>
</comment>
<keyword evidence="8 14" id="KW-0648">Protein biosynthesis</keyword>
<feature type="binding site" evidence="14">
    <location>
        <position position="84"/>
    </location>
    <ligand>
        <name>L-glutamine</name>
        <dbReference type="ChEBI" id="CHEBI:58359"/>
    </ligand>
</feature>
<comment type="function">
    <text evidence="10">Allows the formation of correctly charged Asn-tRNA(Asn) or Gln-tRNA(Gln) through the transamidation of misacylated Asp-tRNA(Asn) or Glu-tRNA(Gln) in organisms which lack either or both of asparaginyl-tRNA or glutaminyl-tRNA synthetases. The reaction takes place in the presence of glutamine and ATP through an activated phospho-Asp-tRNA(Asn) or phospho-Glu-tRNA(Gln).</text>
</comment>
<feature type="short sequence motif" description="'HIGH' region" evidence="14">
    <location>
        <begin position="51"/>
        <end position="61"/>
    </location>
</feature>
<organism evidence="18 19">
    <name type="scientific">Longimicrobium terrae</name>
    <dbReference type="NCBI Taxonomy" id="1639882"/>
    <lineage>
        <taxon>Bacteria</taxon>
        <taxon>Pseudomonadati</taxon>
        <taxon>Gemmatimonadota</taxon>
        <taxon>Longimicrobiia</taxon>
        <taxon>Longimicrobiales</taxon>
        <taxon>Longimicrobiaceae</taxon>
        <taxon>Longimicrobium</taxon>
    </lineage>
</organism>
<dbReference type="EMBL" id="JACHIA010000002">
    <property type="protein sequence ID" value="MBB6069517.1"/>
    <property type="molecule type" value="Genomic_DNA"/>
</dbReference>
<dbReference type="GO" id="GO:0004819">
    <property type="term" value="F:glutamine-tRNA ligase activity"/>
    <property type="evidence" value="ECO:0007669"/>
    <property type="project" value="UniProtKB-UniRule"/>
</dbReference>
<accession>A0A841GLP0</accession>
<comment type="subcellular location">
    <subcellularLocation>
        <location evidence="14">Cytoplasm</location>
    </subcellularLocation>
</comment>
<dbReference type="SUPFAM" id="SSF89095">
    <property type="entry name" value="GatB/YqeY motif"/>
    <property type="match status" value="1"/>
</dbReference>
<dbReference type="InterPro" id="IPR014729">
    <property type="entry name" value="Rossmann-like_a/b/a_fold"/>
</dbReference>
<keyword evidence="5 14" id="KW-0436">Ligase</keyword>
<dbReference type="Pfam" id="PF00749">
    <property type="entry name" value="tRNA-synt_1c"/>
    <property type="match status" value="1"/>
</dbReference>
<dbReference type="InterPro" id="IPR023168">
    <property type="entry name" value="GatB_Yqey_C_2"/>
</dbReference>
<evidence type="ECO:0000259" key="17">
    <source>
        <dbReference type="SMART" id="SM00845"/>
    </source>
</evidence>
<dbReference type="GO" id="GO:0006425">
    <property type="term" value="P:glutaminyl-tRNA aminoacylation"/>
    <property type="evidence" value="ECO:0007669"/>
    <property type="project" value="UniProtKB-UniRule"/>
</dbReference>
<dbReference type="PANTHER" id="PTHR43097:SF5">
    <property type="entry name" value="GLUTAMATE--TRNA LIGASE"/>
    <property type="match status" value="1"/>
</dbReference>
<evidence type="ECO:0000256" key="1">
    <source>
        <dbReference type="ARBA" id="ARBA00005306"/>
    </source>
</evidence>
<dbReference type="FunFam" id="3.40.50.620:FF:000037">
    <property type="entry name" value="Glutamine--tRNA ligase cytoplasmic"/>
    <property type="match status" value="1"/>
</dbReference>
<dbReference type="InterPro" id="IPR049437">
    <property type="entry name" value="tRNA-synt_1c_C2"/>
</dbReference>
<sequence>MAEDVSENKHEGGTSTTTDFTERDGMDFIRTLVADDLRAGRYQSIVTRFPPEPNGYLHIGHAKSIVLNHGIARETGGRFNLRFDDTNPETEDVSYAESIVDTVRWLGADFGGTVYHAADYFEQMYRFAEYLIGRGLAYVDSSTDEEVREARGTVTEPGRPTAFRDRSVEENLDLFRRMRAGEFPDGAHVLRAKIDLASSNMLLRDPLLYRIRHAHHYRTGDKWCIYPLYDYAHPIEDAIEGITHSLCTLEFENNRAVYDWTVDHWQDFVRAEGGEPSRPHQYEFARLALDYTVMSKRKLLQLVNEGLVSGWDDPRLPTIAGMRRRGVTAEALRAFCEMIGVAKSNTRIDIGKLDFAIRDDLNHRAPRVLCVLNPLKVTITNYPAGESETFDAPLWPHDVPNEGSRPLPFSGTVYIDRDDFAENPPKGFYRLSPGGEVRLRYAYVIRCDEVVKDDAGEIVELRCSYDPATRSGSSPEGRQVKGTIQWVSAEHGLPCEVRLYDRLFTAPDPEAGEGDWKQNLNPDSLVVIHRAMVEPSVRDDAPGSRYQFERVGYFCSDTTDSRPDALVFNRTVTLRDTWTKPAASATAKPAQKAKKDRDPSASSDARPKSKPAAVAVERTPELEALRTRFATELGLSADDADLLTREVASARMFEQAVAGGAPARTTANWVINELPRVADAGALAESKFTGAELGELVRLVEDGTVSVAGARTVLEEMARSGGSPRELVSKLGLQQVSDPGALTPIVDQVIAANAGKADEYRGGKTGLLGFFVGQVMRQSGGNANPELVSRLVREQLG</sequence>
<evidence type="ECO:0000256" key="9">
    <source>
        <dbReference type="ARBA" id="ARBA00023146"/>
    </source>
</evidence>
<dbReference type="PRINTS" id="PR00987">
    <property type="entry name" value="TRNASYNTHGLU"/>
</dbReference>
<evidence type="ECO:0000256" key="13">
    <source>
        <dbReference type="ARBA" id="ARBA00048270"/>
    </source>
</evidence>
<feature type="binding site" evidence="14">
    <location>
        <begin position="58"/>
        <end position="64"/>
    </location>
    <ligand>
        <name>ATP</name>
        <dbReference type="ChEBI" id="CHEBI:30616"/>
    </ligand>
</feature>
<feature type="region of interest" description="Disordered" evidence="16">
    <location>
        <begin position="580"/>
        <end position="617"/>
    </location>
</feature>
<dbReference type="Pfam" id="PF03950">
    <property type="entry name" value="tRNA-synt_1c_C"/>
    <property type="match status" value="1"/>
</dbReference>
<evidence type="ECO:0000256" key="16">
    <source>
        <dbReference type="SAM" id="MobiDB-lite"/>
    </source>
</evidence>
<feature type="binding site" evidence="14">
    <location>
        <begin position="52"/>
        <end position="54"/>
    </location>
    <ligand>
        <name>ATP</name>
        <dbReference type="ChEBI" id="CHEBI:30616"/>
    </ligand>
</feature>
<dbReference type="InterPro" id="IPR000924">
    <property type="entry name" value="Glu/Gln-tRNA-synth"/>
</dbReference>
<dbReference type="InterPro" id="IPR011035">
    <property type="entry name" value="Ribosomal_bL25/Gln-tRNA_synth"/>
</dbReference>
<dbReference type="NCBIfam" id="TIGR00440">
    <property type="entry name" value="glnS"/>
    <property type="match status" value="1"/>
</dbReference>
<dbReference type="InterPro" id="IPR020058">
    <property type="entry name" value="Glu/Gln-tRNA-synth_Ib_cat-dom"/>
</dbReference>
<evidence type="ECO:0000256" key="15">
    <source>
        <dbReference type="RuleBase" id="RU363037"/>
    </source>
</evidence>
<dbReference type="InterPro" id="IPR001412">
    <property type="entry name" value="aa-tRNA-synth_I_CS"/>
</dbReference>
<feature type="short sequence motif" description="'KMSKS' region" evidence="14">
    <location>
        <begin position="293"/>
        <end position="297"/>
    </location>
</feature>
<feature type="compositionally biased region" description="Basic and acidic residues" evidence="16">
    <location>
        <begin position="1"/>
        <end position="12"/>
    </location>
</feature>
<dbReference type="NCBIfam" id="NF011291">
    <property type="entry name" value="PRK14703.1"/>
    <property type="match status" value="1"/>
</dbReference>
<dbReference type="SUPFAM" id="SSF52374">
    <property type="entry name" value="Nucleotidylyl transferase"/>
    <property type="match status" value="1"/>
</dbReference>
<evidence type="ECO:0000256" key="6">
    <source>
        <dbReference type="ARBA" id="ARBA00022741"/>
    </source>
</evidence>
<dbReference type="InterPro" id="IPR018027">
    <property type="entry name" value="Asn/Gln_amidotransferase"/>
</dbReference>
<keyword evidence="6 14" id="KW-0547">Nucleotide-binding</keyword>
<dbReference type="Gene3D" id="1.10.10.410">
    <property type="match status" value="1"/>
</dbReference>
<dbReference type="GO" id="GO:0006424">
    <property type="term" value="P:glutamyl-tRNA aminoacylation"/>
    <property type="evidence" value="ECO:0007669"/>
    <property type="project" value="UniProtKB-UniRule"/>
</dbReference>
<keyword evidence="9 14" id="KW-0030">Aminoacyl-tRNA synthetase</keyword>
<comment type="catalytic activity">
    <reaction evidence="12">
        <text>L-glutamyl-tRNA(Gln) + L-glutamine + ATP + H2O = L-glutaminyl-tRNA(Gln) + L-glutamate + ADP + phosphate + H(+)</text>
        <dbReference type="Rhea" id="RHEA:17521"/>
        <dbReference type="Rhea" id="RHEA-COMP:9681"/>
        <dbReference type="Rhea" id="RHEA-COMP:9684"/>
        <dbReference type="ChEBI" id="CHEBI:15377"/>
        <dbReference type="ChEBI" id="CHEBI:15378"/>
        <dbReference type="ChEBI" id="CHEBI:29985"/>
        <dbReference type="ChEBI" id="CHEBI:30616"/>
        <dbReference type="ChEBI" id="CHEBI:43474"/>
        <dbReference type="ChEBI" id="CHEBI:58359"/>
        <dbReference type="ChEBI" id="CHEBI:78520"/>
        <dbReference type="ChEBI" id="CHEBI:78521"/>
        <dbReference type="ChEBI" id="CHEBI:456216"/>
    </reaction>
</comment>
<reference evidence="18 19" key="1">
    <citation type="submission" date="2020-08" db="EMBL/GenBank/DDBJ databases">
        <title>Genomic Encyclopedia of Type Strains, Phase IV (KMG-IV): sequencing the most valuable type-strain genomes for metagenomic binning, comparative biology and taxonomic classification.</title>
        <authorList>
            <person name="Goeker M."/>
        </authorList>
    </citation>
    <scope>NUCLEOTIDE SEQUENCE [LARGE SCALE GENOMIC DNA]</scope>
    <source>
        <strain evidence="18 19">DSM 29007</strain>
    </source>
</reference>
<evidence type="ECO:0000256" key="8">
    <source>
        <dbReference type="ARBA" id="ARBA00022917"/>
    </source>
</evidence>
<proteinExistence type="inferred from homology"/>
<dbReference type="InterPro" id="IPR022861">
    <property type="entry name" value="Gln_tRNA_ligase_bac"/>
</dbReference>
<comment type="similarity">
    <text evidence="2 14 15">Belongs to the class-I aminoacyl-tRNA synthetase family.</text>
</comment>